<comment type="caution">
    <text evidence="4">The sequence shown here is derived from an EMBL/GenBank/DDBJ whole genome shotgun (WGS) entry which is preliminary data.</text>
</comment>
<feature type="domain" description="DUF6590" evidence="3">
    <location>
        <begin position="202"/>
        <end position="336"/>
    </location>
</feature>
<keyword evidence="5" id="KW-1185">Reference proteome</keyword>
<feature type="region of interest" description="Disordered" evidence="1">
    <location>
        <begin position="82"/>
        <end position="126"/>
    </location>
</feature>
<evidence type="ECO:0000313" key="5">
    <source>
        <dbReference type="Proteomes" id="UP001174936"/>
    </source>
</evidence>
<dbReference type="Pfam" id="PF20233">
    <property type="entry name" value="DUF6590"/>
    <property type="match status" value="1"/>
</dbReference>
<evidence type="ECO:0000256" key="1">
    <source>
        <dbReference type="SAM" id="MobiDB-lite"/>
    </source>
</evidence>
<evidence type="ECO:0000259" key="3">
    <source>
        <dbReference type="Pfam" id="PF20233"/>
    </source>
</evidence>
<evidence type="ECO:0000256" key="2">
    <source>
        <dbReference type="SAM" id="Phobius"/>
    </source>
</evidence>
<feature type="compositionally biased region" description="Basic residues" evidence="1">
    <location>
        <begin position="28"/>
        <end position="43"/>
    </location>
</feature>
<feature type="region of interest" description="Disordered" evidence="1">
    <location>
        <begin position="1"/>
        <end position="59"/>
    </location>
</feature>
<organism evidence="4 5">
    <name type="scientific">Cercophora newfieldiana</name>
    <dbReference type="NCBI Taxonomy" id="92897"/>
    <lineage>
        <taxon>Eukaryota</taxon>
        <taxon>Fungi</taxon>
        <taxon>Dikarya</taxon>
        <taxon>Ascomycota</taxon>
        <taxon>Pezizomycotina</taxon>
        <taxon>Sordariomycetes</taxon>
        <taxon>Sordariomycetidae</taxon>
        <taxon>Sordariales</taxon>
        <taxon>Lasiosphaeriaceae</taxon>
        <taxon>Cercophora</taxon>
    </lineage>
</organism>
<keyword evidence="2" id="KW-1133">Transmembrane helix</keyword>
<dbReference type="InterPro" id="IPR046497">
    <property type="entry name" value="DUF6590"/>
</dbReference>
<proteinExistence type="predicted"/>
<accession>A0AA39YSH6</accession>
<keyword evidence="2" id="KW-0472">Membrane</keyword>
<sequence length="406" mass="44714">MAAYYDYNTSFDGQLDTEPAEHVDVHGSSRKHRKKSKKQKHKAASPYYPDQALPEPIEEGGFGALVDSELAGYDDTYHDASMSNIYDPSGEVGLANPTQYTELDGPPDPEVPLTAQGNPEDPPVDVTQDLSQVQISDQYDDVSYPAFQDPQYDTSYPSFQDPQYAQYAMHEDVPLPCPSPVAKPDTLSQATDLYQVVTSDGFWETGRIFAIPDHTTFTGTNETDKGWHGVWFFVVTGMHSRGVVTCQPITTYSGKGFGAKGVDPATHVPVYCRRRSPAEPRTPLACPLPPLNYRTDSVGLLPKNALVLLSHICSLNTRVARVMDVGILDNKSDRALNRYMERVSNEGDINVWEIEDVVSDLSPEVVPQGIREVAEGTAWGGFLVLAAGVAFLGMTTARMDRNRNFV</sequence>
<gene>
    <name evidence="4" type="ORF">B0T16DRAFT_402578</name>
</gene>
<dbReference type="Proteomes" id="UP001174936">
    <property type="component" value="Unassembled WGS sequence"/>
</dbReference>
<name>A0AA39YSH6_9PEZI</name>
<dbReference type="AlphaFoldDB" id="A0AA39YSH6"/>
<evidence type="ECO:0000313" key="4">
    <source>
        <dbReference type="EMBL" id="KAK0657808.1"/>
    </source>
</evidence>
<feature type="transmembrane region" description="Helical" evidence="2">
    <location>
        <begin position="378"/>
        <end position="397"/>
    </location>
</feature>
<reference evidence="4" key="1">
    <citation type="submission" date="2023-06" db="EMBL/GenBank/DDBJ databases">
        <title>Genome-scale phylogeny and comparative genomics of the fungal order Sordariales.</title>
        <authorList>
            <consortium name="Lawrence Berkeley National Laboratory"/>
            <person name="Hensen N."/>
            <person name="Bonometti L."/>
            <person name="Westerberg I."/>
            <person name="Brannstrom I.O."/>
            <person name="Guillou S."/>
            <person name="Cros-Aarteil S."/>
            <person name="Calhoun S."/>
            <person name="Haridas S."/>
            <person name="Kuo A."/>
            <person name="Mondo S."/>
            <person name="Pangilinan J."/>
            <person name="Riley R."/>
            <person name="Labutti K."/>
            <person name="Andreopoulos B."/>
            <person name="Lipzen A."/>
            <person name="Chen C."/>
            <person name="Yanf M."/>
            <person name="Daum C."/>
            <person name="Ng V."/>
            <person name="Clum A."/>
            <person name="Steindorff A."/>
            <person name="Ohm R."/>
            <person name="Martin F."/>
            <person name="Silar P."/>
            <person name="Natvig D."/>
            <person name="Lalanne C."/>
            <person name="Gautier V."/>
            <person name="Ament-Velasquez S.L."/>
            <person name="Kruys A."/>
            <person name="Hutchinson M.I."/>
            <person name="Powell A.J."/>
            <person name="Barry K."/>
            <person name="Miller A.N."/>
            <person name="Grigoriev I.V."/>
            <person name="Debuchy R."/>
            <person name="Gladieux P."/>
            <person name="Thoren M.H."/>
            <person name="Johannesson H."/>
        </authorList>
    </citation>
    <scope>NUCLEOTIDE SEQUENCE</scope>
    <source>
        <strain evidence="4">SMH2532-1</strain>
    </source>
</reference>
<keyword evidence="2" id="KW-0812">Transmembrane</keyword>
<dbReference type="EMBL" id="JAULSV010000001">
    <property type="protein sequence ID" value="KAK0657808.1"/>
    <property type="molecule type" value="Genomic_DNA"/>
</dbReference>
<protein>
    <recommendedName>
        <fullName evidence="3">DUF6590 domain-containing protein</fullName>
    </recommendedName>
</protein>